<feature type="transmembrane region" description="Helical" evidence="1">
    <location>
        <begin position="12"/>
        <end position="38"/>
    </location>
</feature>
<evidence type="ECO:0000313" key="2">
    <source>
        <dbReference type="EMBL" id="KAG6601931.1"/>
    </source>
</evidence>
<evidence type="ECO:0000313" key="3">
    <source>
        <dbReference type="Proteomes" id="UP000685013"/>
    </source>
</evidence>
<keyword evidence="1" id="KW-0472">Membrane</keyword>
<comment type="caution">
    <text evidence="2">The sequence shown here is derived from an EMBL/GenBank/DDBJ whole genome shotgun (WGS) entry which is preliminary data.</text>
</comment>
<evidence type="ECO:0008006" key="4">
    <source>
        <dbReference type="Google" id="ProtNLM"/>
    </source>
</evidence>
<gene>
    <name evidence="2" type="ORF">SDJN03_07164</name>
</gene>
<evidence type="ECO:0000256" key="1">
    <source>
        <dbReference type="SAM" id="Phobius"/>
    </source>
</evidence>
<organism evidence="2 3">
    <name type="scientific">Cucurbita argyrosperma subsp. sororia</name>
    <dbReference type="NCBI Taxonomy" id="37648"/>
    <lineage>
        <taxon>Eukaryota</taxon>
        <taxon>Viridiplantae</taxon>
        <taxon>Streptophyta</taxon>
        <taxon>Embryophyta</taxon>
        <taxon>Tracheophyta</taxon>
        <taxon>Spermatophyta</taxon>
        <taxon>Magnoliopsida</taxon>
        <taxon>eudicotyledons</taxon>
        <taxon>Gunneridae</taxon>
        <taxon>Pentapetalae</taxon>
        <taxon>rosids</taxon>
        <taxon>fabids</taxon>
        <taxon>Cucurbitales</taxon>
        <taxon>Cucurbitaceae</taxon>
        <taxon>Cucurbiteae</taxon>
        <taxon>Cucurbita</taxon>
    </lineage>
</organism>
<proteinExistence type="predicted"/>
<dbReference type="EMBL" id="JAGKQH010000004">
    <property type="protein sequence ID" value="KAG6601931.1"/>
    <property type="molecule type" value="Genomic_DNA"/>
</dbReference>
<reference evidence="2 3" key="1">
    <citation type="journal article" date="2021" name="Hortic Res">
        <title>The domestication of Cucurbita argyrosperma as revealed by the genome of its wild relative.</title>
        <authorList>
            <person name="Barrera-Redondo J."/>
            <person name="Sanchez-de la Vega G."/>
            <person name="Aguirre-Liguori J.A."/>
            <person name="Castellanos-Morales G."/>
            <person name="Gutierrez-Guerrero Y.T."/>
            <person name="Aguirre-Dugua X."/>
            <person name="Aguirre-Planter E."/>
            <person name="Tenaillon M.I."/>
            <person name="Lira-Saade R."/>
            <person name="Eguiarte L.E."/>
        </authorList>
    </citation>
    <scope>NUCLEOTIDE SEQUENCE [LARGE SCALE GENOMIC DNA]</scope>
    <source>
        <strain evidence="2">JBR-2021</strain>
    </source>
</reference>
<accession>A0AAV6NSL4</accession>
<dbReference type="AlphaFoldDB" id="A0AAV6NSL4"/>
<name>A0AAV6NSL4_9ROSI</name>
<keyword evidence="1" id="KW-1133">Transmembrane helix</keyword>
<dbReference type="Proteomes" id="UP000685013">
    <property type="component" value="Chromosome 4"/>
</dbReference>
<feature type="transmembrane region" description="Helical" evidence="1">
    <location>
        <begin position="92"/>
        <end position="113"/>
    </location>
</feature>
<protein>
    <recommendedName>
        <fullName evidence="4">Transmembrane protein</fullName>
    </recommendedName>
</protein>
<sequence length="122" mass="13152">MKEMMKSDQNAFVPPLTILLKPILYLSLNTLSILLILSGRSEGGGVGLIFDGLSNPSSAFDAFVLSITFAFLGALGALLIPHKPNLATFYTLYSVASMASALLLLIWGLYYSFVHGRYSTTA</sequence>
<keyword evidence="1" id="KW-0812">Transmembrane</keyword>
<keyword evidence="3" id="KW-1185">Reference proteome</keyword>
<feature type="non-terminal residue" evidence="2">
    <location>
        <position position="1"/>
    </location>
</feature>
<feature type="transmembrane region" description="Helical" evidence="1">
    <location>
        <begin position="58"/>
        <end position="80"/>
    </location>
</feature>